<evidence type="ECO:0000256" key="1">
    <source>
        <dbReference type="SAM" id="Phobius"/>
    </source>
</evidence>
<name>A0A0W0GEE8_MONRR</name>
<keyword evidence="1" id="KW-0472">Membrane</keyword>
<sequence length="402" mass="45349">MQANLMNALLRRDPLGVCNCSCGFLEPDPDIAGTGVITAFLCNTALAWVCGVVAIASWYGTTSNKFDQLCKKLATRLWRKVADFCSKEPATVEKTSTAPTPPLSKRHFWEPVIYPLLLSLHDTQLISGNGILIAAIIRHKTISVYHFTIAADLAWIASGTQLLTFISIRPWIRNRQLSSKHSRAYGPVQILRLSVMVLQLGLLLYAAVIQGDQYWDDSYTCPLTCFEQEQERQLGGIPEKWMVINIVLPIWSYGAAILRSFSLLWNLWVFWRDELKSRISDGPVRRIVGFIWSFLDSAALELASETTWFALGIHWIKEDRRWAKRYFGGVYDCPEVSNTEEDWGFGQILPMLLVLIPIIAGLQSYGDEKTQQGTDIRPDSANKSAMTTPMNIPQRCKLVELC</sequence>
<dbReference type="InterPro" id="IPR053018">
    <property type="entry name" value="Elsinochrome_Biosynth-Asso"/>
</dbReference>
<dbReference type="Proteomes" id="UP000054988">
    <property type="component" value="Unassembled WGS sequence"/>
</dbReference>
<protein>
    <submittedName>
        <fullName evidence="2">Uncharacterized protein</fullName>
    </submittedName>
</protein>
<gene>
    <name evidence="2" type="ORF">WG66_479</name>
</gene>
<feature type="transmembrane region" description="Helical" evidence="1">
    <location>
        <begin position="189"/>
        <end position="209"/>
    </location>
</feature>
<organism evidence="2 3">
    <name type="scientific">Moniliophthora roreri</name>
    <name type="common">Frosty pod rot fungus</name>
    <name type="synonym">Monilia roreri</name>
    <dbReference type="NCBI Taxonomy" id="221103"/>
    <lineage>
        <taxon>Eukaryota</taxon>
        <taxon>Fungi</taxon>
        <taxon>Dikarya</taxon>
        <taxon>Basidiomycota</taxon>
        <taxon>Agaricomycotina</taxon>
        <taxon>Agaricomycetes</taxon>
        <taxon>Agaricomycetidae</taxon>
        <taxon>Agaricales</taxon>
        <taxon>Marasmiineae</taxon>
        <taxon>Marasmiaceae</taxon>
        <taxon>Moniliophthora</taxon>
    </lineage>
</organism>
<comment type="caution">
    <text evidence="2">The sequence shown here is derived from an EMBL/GenBank/DDBJ whole genome shotgun (WGS) entry which is preliminary data.</text>
</comment>
<accession>A0A0W0GEE8</accession>
<feature type="transmembrane region" description="Helical" evidence="1">
    <location>
        <begin position="36"/>
        <end position="59"/>
    </location>
</feature>
<reference evidence="2 3" key="1">
    <citation type="submission" date="2015-12" db="EMBL/GenBank/DDBJ databases">
        <title>Draft genome sequence of Moniliophthora roreri, the causal agent of frosty pod rot of cacao.</title>
        <authorList>
            <person name="Aime M.C."/>
            <person name="Diaz-Valderrama J.R."/>
            <person name="Kijpornyongpan T."/>
            <person name="Phillips-Mora W."/>
        </authorList>
    </citation>
    <scope>NUCLEOTIDE SEQUENCE [LARGE SCALE GENOMIC DNA]</scope>
    <source>
        <strain evidence="2 3">MCA 2952</strain>
    </source>
</reference>
<proteinExistence type="predicted"/>
<dbReference type="PANTHER" id="PTHR37577">
    <property type="entry name" value="INTEGRAL MEMBRANE PROTEIN"/>
    <property type="match status" value="1"/>
</dbReference>
<keyword evidence="1" id="KW-1133">Transmembrane helix</keyword>
<feature type="transmembrane region" description="Helical" evidence="1">
    <location>
        <begin position="250"/>
        <end position="271"/>
    </location>
</feature>
<evidence type="ECO:0000313" key="3">
    <source>
        <dbReference type="Proteomes" id="UP000054988"/>
    </source>
</evidence>
<keyword evidence="1" id="KW-0812">Transmembrane</keyword>
<dbReference type="AlphaFoldDB" id="A0A0W0GEE8"/>
<dbReference type="EMBL" id="LATX01000203">
    <property type="protein sequence ID" value="KTB46937.1"/>
    <property type="molecule type" value="Genomic_DNA"/>
</dbReference>
<evidence type="ECO:0000313" key="2">
    <source>
        <dbReference type="EMBL" id="KTB46937.1"/>
    </source>
</evidence>
<dbReference type="PANTHER" id="PTHR37577:SF1">
    <property type="entry name" value="INTEGRAL MEMBRANE PROTEIN"/>
    <property type="match status" value="1"/>
</dbReference>